<organism evidence="2 3">
    <name type="scientific">Elsinoe ampelina</name>
    <dbReference type="NCBI Taxonomy" id="302913"/>
    <lineage>
        <taxon>Eukaryota</taxon>
        <taxon>Fungi</taxon>
        <taxon>Dikarya</taxon>
        <taxon>Ascomycota</taxon>
        <taxon>Pezizomycotina</taxon>
        <taxon>Dothideomycetes</taxon>
        <taxon>Dothideomycetidae</taxon>
        <taxon>Myriangiales</taxon>
        <taxon>Elsinoaceae</taxon>
        <taxon>Elsinoe</taxon>
    </lineage>
</organism>
<feature type="region of interest" description="Disordered" evidence="1">
    <location>
        <begin position="500"/>
        <end position="534"/>
    </location>
</feature>
<proteinExistence type="predicted"/>
<feature type="region of interest" description="Disordered" evidence="1">
    <location>
        <begin position="207"/>
        <end position="300"/>
    </location>
</feature>
<sequence length="534" mass="59438">MDSSCDPSNTLHHMQTSPCGNQITSEALGQTHDLYNVEFDKLFSFARQSVHSSHGSNIDLPDSPGTAEPFEENTYTGVDLQQVDSVEYDTDVVPPFGSSIFSPQKFNHPDRSSSIPLPSLPPIDFYRQWDRSESFKDGISDTDEDLFANFDASLHSIQQFIDDDDHTYSVHEACLNTFKRDEPTCTSYLAPSRPPIWSQGHEEFAKDQLKQLSQAASRSPSSHAARESLSNIPGSPAEGGGSVSAQDLIICSPSKDTQPLLDTNRTRSHQPQHAQSAPTADPAGHPDRPHAGSSNPRPLSRNTMWVKFVFGSSFPDDDASASGDTGANRPIGQVDTTPNGRITEQDLDTLSLAPIVSSSDEEPTQGTWQRDRMSIAVERDRHREKEWSSIWPTQRYRASDGNDDIAADVTSTSAMCEPHNSTVWAREQVAHPTSERTESRYFIRSPSTRQQESSPLDEPRSDFVEPSKTSSPVKIKREPGAYHANELEAARWWRGGKVRRFKDKGKQKDEAIEISSEEEEEEEEEDDEDGEEVD</sequence>
<dbReference type="AlphaFoldDB" id="A0A6A6GGT7"/>
<feature type="region of interest" description="Disordered" evidence="1">
    <location>
        <begin position="1"/>
        <end position="23"/>
    </location>
</feature>
<feature type="compositionally biased region" description="Basic and acidic residues" evidence="1">
    <location>
        <begin position="475"/>
        <end position="487"/>
    </location>
</feature>
<keyword evidence="3" id="KW-1185">Reference proteome</keyword>
<reference evidence="3" key="1">
    <citation type="journal article" date="2020" name="Stud. Mycol.">
        <title>101 Dothideomycetes genomes: A test case for predicting lifestyles and emergence of pathogens.</title>
        <authorList>
            <person name="Haridas S."/>
            <person name="Albert R."/>
            <person name="Binder M."/>
            <person name="Bloem J."/>
            <person name="LaButti K."/>
            <person name="Salamov A."/>
            <person name="Andreopoulos B."/>
            <person name="Baker S."/>
            <person name="Barry K."/>
            <person name="Bills G."/>
            <person name="Bluhm B."/>
            <person name="Cannon C."/>
            <person name="Castanera R."/>
            <person name="Culley D."/>
            <person name="Daum C."/>
            <person name="Ezra D."/>
            <person name="Gonzalez J."/>
            <person name="Henrissat B."/>
            <person name="Kuo A."/>
            <person name="Liang C."/>
            <person name="Lipzen A."/>
            <person name="Lutzoni F."/>
            <person name="Magnuson J."/>
            <person name="Mondo S."/>
            <person name="Nolan M."/>
            <person name="Ohm R."/>
            <person name="Pangilinan J."/>
            <person name="Park H.-J."/>
            <person name="Ramirez L."/>
            <person name="Alfaro M."/>
            <person name="Sun H."/>
            <person name="Tritt A."/>
            <person name="Yoshinaga Y."/>
            <person name="Zwiers L.-H."/>
            <person name="Turgeon B."/>
            <person name="Goodwin S."/>
            <person name="Spatafora J."/>
            <person name="Crous P."/>
            <person name="Grigoriev I."/>
        </authorList>
    </citation>
    <scope>NUCLEOTIDE SEQUENCE [LARGE SCALE GENOMIC DNA]</scope>
    <source>
        <strain evidence="3">CECT 20119</strain>
    </source>
</reference>
<feature type="compositionally biased region" description="Polar residues" evidence="1">
    <location>
        <begin position="445"/>
        <end position="454"/>
    </location>
</feature>
<protein>
    <submittedName>
        <fullName evidence="2">Uncharacterized protein</fullName>
    </submittedName>
</protein>
<feature type="compositionally biased region" description="Polar residues" evidence="1">
    <location>
        <begin position="254"/>
        <end position="278"/>
    </location>
</feature>
<accession>A0A6A6GGT7</accession>
<feature type="region of interest" description="Disordered" evidence="1">
    <location>
        <begin position="423"/>
        <end position="487"/>
    </location>
</feature>
<feature type="compositionally biased region" description="Acidic residues" evidence="1">
    <location>
        <begin position="515"/>
        <end position="534"/>
    </location>
</feature>
<name>A0A6A6GGT7_9PEZI</name>
<dbReference type="Proteomes" id="UP000799538">
    <property type="component" value="Unassembled WGS sequence"/>
</dbReference>
<dbReference type="OrthoDB" id="3946474at2759"/>
<evidence type="ECO:0000256" key="1">
    <source>
        <dbReference type="SAM" id="MobiDB-lite"/>
    </source>
</evidence>
<feature type="compositionally biased region" description="Low complexity" evidence="1">
    <location>
        <begin position="213"/>
        <end position="223"/>
    </location>
</feature>
<feature type="region of interest" description="Disordered" evidence="1">
    <location>
        <begin position="52"/>
        <end position="71"/>
    </location>
</feature>
<feature type="region of interest" description="Disordered" evidence="1">
    <location>
        <begin position="350"/>
        <end position="369"/>
    </location>
</feature>
<evidence type="ECO:0000313" key="3">
    <source>
        <dbReference type="Proteomes" id="UP000799538"/>
    </source>
</evidence>
<gene>
    <name evidence="2" type="ORF">BDZ85DRAFT_85528</name>
</gene>
<evidence type="ECO:0000313" key="2">
    <source>
        <dbReference type="EMBL" id="KAF2224891.1"/>
    </source>
</evidence>
<feature type="region of interest" description="Disordered" evidence="1">
    <location>
        <begin position="317"/>
        <end position="341"/>
    </location>
</feature>
<dbReference type="EMBL" id="ML992504">
    <property type="protein sequence ID" value="KAF2224891.1"/>
    <property type="molecule type" value="Genomic_DNA"/>
</dbReference>